<proteinExistence type="inferred from homology"/>
<evidence type="ECO:0000256" key="1">
    <source>
        <dbReference type="ARBA" id="ARBA00006700"/>
    </source>
</evidence>
<dbReference type="Proteomes" id="UP000178532">
    <property type="component" value="Unassembled WGS sequence"/>
</dbReference>
<evidence type="ECO:0000256" key="2">
    <source>
        <dbReference type="ARBA" id="ARBA00022980"/>
    </source>
</evidence>
<dbReference type="GO" id="GO:1990904">
    <property type="term" value="C:ribonucleoprotein complex"/>
    <property type="evidence" value="ECO:0007669"/>
    <property type="project" value="UniProtKB-KW"/>
</dbReference>
<sequence>MIRAPWFSEKALIATEKGVYTFAVPTRATKADIAGAIKEIYKVEPRKIRIVNLPGKHKALRTRRGEGVRAARRKAYVYLNKGDSIQFA</sequence>
<evidence type="ECO:0000313" key="5">
    <source>
        <dbReference type="EMBL" id="OGG61800.1"/>
    </source>
</evidence>
<dbReference type="AlphaFoldDB" id="A0A1F6DKH1"/>
<comment type="caution">
    <text evidence="5">The sequence shown here is derived from an EMBL/GenBank/DDBJ whole genome shotgun (WGS) entry which is preliminary data.</text>
</comment>
<dbReference type="InterPro" id="IPR013025">
    <property type="entry name" value="Ribosomal_uL23-like"/>
</dbReference>
<protein>
    <recommendedName>
        <fullName evidence="4">50S ribosomal protein L23</fullName>
    </recommendedName>
</protein>
<dbReference type="SUPFAM" id="SSF54189">
    <property type="entry name" value="Ribosomal proteins S24e, L23 and L15e"/>
    <property type="match status" value="1"/>
</dbReference>
<keyword evidence="2 5" id="KW-0689">Ribosomal protein</keyword>
<gene>
    <name evidence="5" type="ORF">A3C19_00590</name>
</gene>
<accession>A0A1F6DKH1</accession>
<dbReference type="Pfam" id="PF00276">
    <property type="entry name" value="Ribosomal_L23"/>
    <property type="match status" value="1"/>
</dbReference>
<name>A0A1F6DKH1_9BACT</name>
<dbReference type="STRING" id="1798495.A3C19_00590"/>
<dbReference type="GO" id="GO:0005840">
    <property type="term" value="C:ribosome"/>
    <property type="evidence" value="ECO:0007669"/>
    <property type="project" value="UniProtKB-KW"/>
</dbReference>
<dbReference type="GO" id="GO:0003735">
    <property type="term" value="F:structural constituent of ribosome"/>
    <property type="evidence" value="ECO:0007669"/>
    <property type="project" value="InterPro"/>
</dbReference>
<dbReference type="EMBL" id="MFLI01000017">
    <property type="protein sequence ID" value="OGG61800.1"/>
    <property type="molecule type" value="Genomic_DNA"/>
</dbReference>
<evidence type="ECO:0000256" key="3">
    <source>
        <dbReference type="ARBA" id="ARBA00023274"/>
    </source>
</evidence>
<comment type="similarity">
    <text evidence="1">Belongs to the universal ribosomal protein uL23 family.</text>
</comment>
<dbReference type="Gene3D" id="3.30.70.330">
    <property type="match status" value="1"/>
</dbReference>
<organism evidence="5 6">
    <name type="scientific">Candidatus Kaiserbacteria bacterium RIFCSPHIGHO2_02_FULL_54_22</name>
    <dbReference type="NCBI Taxonomy" id="1798495"/>
    <lineage>
        <taxon>Bacteria</taxon>
        <taxon>Candidatus Kaiseribacteriota</taxon>
    </lineage>
</organism>
<dbReference type="InterPro" id="IPR012678">
    <property type="entry name" value="Ribosomal_uL23/eL15/eS24_sf"/>
</dbReference>
<dbReference type="InterPro" id="IPR012677">
    <property type="entry name" value="Nucleotide-bd_a/b_plait_sf"/>
</dbReference>
<reference evidence="5 6" key="1">
    <citation type="journal article" date="2016" name="Nat. Commun.">
        <title>Thousands of microbial genomes shed light on interconnected biogeochemical processes in an aquifer system.</title>
        <authorList>
            <person name="Anantharaman K."/>
            <person name="Brown C.T."/>
            <person name="Hug L.A."/>
            <person name="Sharon I."/>
            <person name="Castelle C.J."/>
            <person name="Probst A.J."/>
            <person name="Thomas B.C."/>
            <person name="Singh A."/>
            <person name="Wilkins M.J."/>
            <person name="Karaoz U."/>
            <person name="Brodie E.L."/>
            <person name="Williams K.H."/>
            <person name="Hubbard S.S."/>
            <person name="Banfield J.F."/>
        </authorList>
    </citation>
    <scope>NUCLEOTIDE SEQUENCE [LARGE SCALE GENOMIC DNA]</scope>
</reference>
<evidence type="ECO:0000256" key="4">
    <source>
        <dbReference type="ARBA" id="ARBA00035481"/>
    </source>
</evidence>
<keyword evidence="3" id="KW-0687">Ribonucleoprotein</keyword>
<evidence type="ECO:0000313" key="6">
    <source>
        <dbReference type="Proteomes" id="UP000178532"/>
    </source>
</evidence>
<dbReference type="GO" id="GO:0006412">
    <property type="term" value="P:translation"/>
    <property type="evidence" value="ECO:0007669"/>
    <property type="project" value="InterPro"/>
</dbReference>